<evidence type="ECO:0000256" key="2">
    <source>
        <dbReference type="ARBA" id="ARBA00022553"/>
    </source>
</evidence>
<protein>
    <submittedName>
        <fullName evidence="4">Acyl carrier protein</fullName>
    </submittedName>
</protein>
<gene>
    <name evidence="4" type="ORF">J2S55_009636</name>
</gene>
<dbReference type="RefSeq" id="WP_306876138.1">
    <property type="nucleotide sequence ID" value="NZ_JAUSRB010000003.1"/>
</dbReference>
<keyword evidence="1" id="KW-0596">Phosphopantetheine</keyword>
<evidence type="ECO:0000259" key="3">
    <source>
        <dbReference type="PROSITE" id="PS50075"/>
    </source>
</evidence>
<evidence type="ECO:0000313" key="4">
    <source>
        <dbReference type="EMBL" id="MDP9870298.1"/>
    </source>
</evidence>
<comment type="caution">
    <text evidence="4">The sequence shown here is derived from an EMBL/GenBank/DDBJ whole genome shotgun (WGS) entry which is preliminary data.</text>
</comment>
<dbReference type="EMBL" id="JAUSRB010000003">
    <property type="protein sequence ID" value="MDP9870298.1"/>
    <property type="molecule type" value="Genomic_DNA"/>
</dbReference>
<organism evidence="4 5">
    <name type="scientific">Streptosporangium brasiliense</name>
    <dbReference type="NCBI Taxonomy" id="47480"/>
    <lineage>
        <taxon>Bacteria</taxon>
        <taxon>Bacillati</taxon>
        <taxon>Actinomycetota</taxon>
        <taxon>Actinomycetes</taxon>
        <taxon>Streptosporangiales</taxon>
        <taxon>Streptosporangiaceae</taxon>
        <taxon>Streptosporangium</taxon>
    </lineage>
</organism>
<sequence length="91" mass="10146">MTVNHLNDLSLPAVEKRVEDIWRYVLRMPEEQKNATFFELQGHSVSAIRIASRIEDELGISIDVSALFEDPSMKDFVRTVVAQAESAGIGG</sequence>
<dbReference type="PROSITE" id="PS00012">
    <property type="entry name" value="PHOSPHOPANTETHEINE"/>
    <property type="match status" value="1"/>
</dbReference>
<dbReference type="InterPro" id="IPR006162">
    <property type="entry name" value="Ppantetheine_attach_site"/>
</dbReference>
<keyword evidence="5" id="KW-1185">Reference proteome</keyword>
<dbReference type="Proteomes" id="UP001230426">
    <property type="component" value="Unassembled WGS sequence"/>
</dbReference>
<reference evidence="4 5" key="1">
    <citation type="submission" date="2023-07" db="EMBL/GenBank/DDBJ databases">
        <title>Sequencing the genomes of 1000 actinobacteria strains.</title>
        <authorList>
            <person name="Klenk H.-P."/>
        </authorList>
    </citation>
    <scope>NUCLEOTIDE SEQUENCE [LARGE SCALE GENOMIC DNA]</scope>
    <source>
        <strain evidence="4 5">DSM 44109</strain>
    </source>
</reference>
<dbReference type="InterPro" id="IPR009081">
    <property type="entry name" value="PP-bd_ACP"/>
</dbReference>
<evidence type="ECO:0000256" key="1">
    <source>
        <dbReference type="ARBA" id="ARBA00022450"/>
    </source>
</evidence>
<keyword evidence="2" id="KW-0597">Phosphoprotein</keyword>
<accession>A0ABT9RLX8</accession>
<dbReference type="Gene3D" id="1.10.1200.10">
    <property type="entry name" value="ACP-like"/>
    <property type="match status" value="1"/>
</dbReference>
<feature type="domain" description="Carrier" evidence="3">
    <location>
        <begin position="9"/>
        <end position="84"/>
    </location>
</feature>
<name>A0ABT9RLX8_9ACTN</name>
<proteinExistence type="predicted"/>
<dbReference type="SUPFAM" id="SSF47336">
    <property type="entry name" value="ACP-like"/>
    <property type="match status" value="1"/>
</dbReference>
<dbReference type="Pfam" id="PF00550">
    <property type="entry name" value="PP-binding"/>
    <property type="match status" value="1"/>
</dbReference>
<evidence type="ECO:0000313" key="5">
    <source>
        <dbReference type="Proteomes" id="UP001230426"/>
    </source>
</evidence>
<dbReference type="PROSITE" id="PS50075">
    <property type="entry name" value="CARRIER"/>
    <property type="match status" value="1"/>
</dbReference>
<dbReference type="InterPro" id="IPR036736">
    <property type="entry name" value="ACP-like_sf"/>
</dbReference>